<dbReference type="RefSeq" id="WP_241060117.1">
    <property type="nucleotide sequence ID" value="NZ_JAKWJU010000002.1"/>
</dbReference>
<keyword evidence="2" id="KW-1133">Transmembrane helix</keyword>
<dbReference type="InterPro" id="IPR012427">
    <property type="entry name" value="DUF1622"/>
</dbReference>
<accession>A0ABS9SZ98</accession>
<dbReference type="Proteomes" id="UP001166784">
    <property type="component" value="Unassembled WGS sequence"/>
</dbReference>
<gene>
    <name evidence="3" type="ORF">MMA15_14660</name>
</gene>
<organism evidence="3 4">
    <name type="scientific">Streptomyces marispadix</name>
    <dbReference type="NCBI Taxonomy" id="2922868"/>
    <lineage>
        <taxon>Bacteria</taxon>
        <taxon>Bacillati</taxon>
        <taxon>Actinomycetota</taxon>
        <taxon>Actinomycetes</taxon>
        <taxon>Kitasatosporales</taxon>
        <taxon>Streptomycetaceae</taxon>
        <taxon>Streptomyces</taxon>
    </lineage>
</organism>
<dbReference type="PANTHER" id="PTHR38468:SF1">
    <property type="entry name" value="SLL0939 PROTEIN"/>
    <property type="match status" value="1"/>
</dbReference>
<protein>
    <submittedName>
        <fullName evidence="3">DUF1622 domain-containing protein</fullName>
    </submittedName>
</protein>
<keyword evidence="2" id="KW-0812">Transmembrane</keyword>
<name>A0ABS9SZ98_9ACTN</name>
<reference evidence="3" key="1">
    <citation type="submission" date="2022-03" db="EMBL/GenBank/DDBJ databases">
        <authorList>
            <person name="Santos J.D.N."/>
            <person name="Kallscheuer N."/>
            <person name="Jogler C."/>
            <person name="Lage O.M."/>
        </authorList>
    </citation>
    <scope>NUCLEOTIDE SEQUENCE</scope>
    <source>
        <strain evidence="3">M600PL45_2</strain>
    </source>
</reference>
<evidence type="ECO:0000256" key="2">
    <source>
        <dbReference type="SAM" id="Phobius"/>
    </source>
</evidence>
<keyword evidence="2" id="KW-0472">Membrane</keyword>
<evidence type="ECO:0000256" key="1">
    <source>
        <dbReference type="SAM" id="MobiDB-lite"/>
    </source>
</evidence>
<feature type="transmembrane region" description="Helical" evidence="2">
    <location>
        <begin position="20"/>
        <end position="41"/>
    </location>
</feature>
<dbReference type="Pfam" id="PF07784">
    <property type="entry name" value="DUF1622"/>
    <property type="match status" value="1"/>
</dbReference>
<proteinExistence type="predicted"/>
<keyword evidence="4" id="KW-1185">Reference proteome</keyword>
<sequence length="142" mass="15301">MVLSWEVLPESGLREAIGVLVRVVETAGALIIFVGAVWAFARFIAAVVRSGGHGRGFHRIRLTLGRFLVLGLEFQLAGDVLRTAVAPSFSEIGQLAAIAAIRTALNYILGREIAHERAELERDAEGEPQQDAEARSSGRKAP</sequence>
<dbReference type="PANTHER" id="PTHR38468">
    <property type="entry name" value="SLL0939 PROTEIN"/>
    <property type="match status" value="1"/>
</dbReference>
<feature type="region of interest" description="Disordered" evidence="1">
    <location>
        <begin position="119"/>
        <end position="142"/>
    </location>
</feature>
<comment type="caution">
    <text evidence="3">The sequence shown here is derived from an EMBL/GenBank/DDBJ whole genome shotgun (WGS) entry which is preliminary data.</text>
</comment>
<reference evidence="3" key="2">
    <citation type="journal article" date="2023" name="Int. J. Syst. Evol. Microbiol.">
        <title>Streptomyces marispadix sp. nov., isolated from marine beach sediment of the Northern Coast of Portugal.</title>
        <authorList>
            <person name="dos Santos J.D.N."/>
            <person name="Vitorino I.R."/>
            <person name="Kallscheuer N."/>
            <person name="Srivastava A."/>
            <person name="Krautwurst S."/>
            <person name="Marz M."/>
            <person name="Jogler C."/>
            <person name="Lobo Da Cunha A."/>
            <person name="Catita J."/>
            <person name="Goncalves H."/>
            <person name="Gonzalez I."/>
            <person name="Reyes F."/>
            <person name="Lage O.M."/>
        </authorList>
    </citation>
    <scope>NUCLEOTIDE SEQUENCE</scope>
    <source>
        <strain evidence="3">M600PL45_2</strain>
    </source>
</reference>
<evidence type="ECO:0000313" key="3">
    <source>
        <dbReference type="EMBL" id="MCH6161589.1"/>
    </source>
</evidence>
<evidence type="ECO:0000313" key="4">
    <source>
        <dbReference type="Proteomes" id="UP001166784"/>
    </source>
</evidence>
<dbReference type="EMBL" id="JAKWJU010000002">
    <property type="protein sequence ID" value="MCH6161589.1"/>
    <property type="molecule type" value="Genomic_DNA"/>
</dbReference>